<dbReference type="GO" id="GO:0031267">
    <property type="term" value="F:small GTPase binding"/>
    <property type="evidence" value="ECO:0007669"/>
    <property type="project" value="InterPro"/>
</dbReference>
<proteinExistence type="inferred from homology"/>
<protein>
    <recommendedName>
        <fullName evidence="11">CRIB domain-containing protein</fullName>
    </recommendedName>
</protein>
<comment type="subcellular location">
    <subcellularLocation>
        <location evidence="1">Cell membrane</location>
        <topology evidence="1">Lipid-anchor</topology>
    </subcellularLocation>
    <subcellularLocation>
        <location evidence="2">Cytoplasm</location>
        <location evidence="2">Cytoskeleton</location>
    </subcellularLocation>
</comment>
<evidence type="ECO:0000259" key="11">
    <source>
        <dbReference type="PROSITE" id="PS50108"/>
    </source>
</evidence>
<dbReference type="InterPro" id="IPR036936">
    <property type="entry name" value="CRIB_dom_sf"/>
</dbReference>
<keyword evidence="9" id="KW-0206">Cytoskeleton</keyword>
<evidence type="ECO:0000313" key="12">
    <source>
        <dbReference type="EMBL" id="CAD7426033.1"/>
    </source>
</evidence>
<keyword evidence="6" id="KW-0133">Cell shape</keyword>
<evidence type="ECO:0000256" key="6">
    <source>
        <dbReference type="ARBA" id="ARBA00022960"/>
    </source>
</evidence>
<reference evidence="12" key="1">
    <citation type="submission" date="2020-11" db="EMBL/GenBank/DDBJ databases">
        <authorList>
            <person name="Tran Van P."/>
        </authorList>
    </citation>
    <scope>NUCLEOTIDE SEQUENCE</scope>
</reference>
<keyword evidence="5" id="KW-0963">Cytoplasm</keyword>
<evidence type="ECO:0000256" key="4">
    <source>
        <dbReference type="ARBA" id="ARBA00022475"/>
    </source>
</evidence>
<evidence type="ECO:0000256" key="7">
    <source>
        <dbReference type="ARBA" id="ARBA00023136"/>
    </source>
</evidence>
<dbReference type="CDD" id="cd00132">
    <property type="entry name" value="CRIB"/>
    <property type="match status" value="1"/>
</dbReference>
<evidence type="ECO:0000256" key="10">
    <source>
        <dbReference type="ARBA" id="ARBA00023288"/>
    </source>
</evidence>
<accession>A0A7R9E4D1</accession>
<dbReference type="FunFam" id="3.90.810.10:FF:000004">
    <property type="entry name" value="CDC42 small effector protein 2"/>
    <property type="match status" value="1"/>
</dbReference>
<dbReference type="GO" id="GO:0005856">
    <property type="term" value="C:cytoskeleton"/>
    <property type="evidence" value="ECO:0007669"/>
    <property type="project" value="UniProtKB-SubCell"/>
</dbReference>
<organism evidence="12">
    <name type="scientific">Timema monikensis</name>
    <dbReference type="NCBI Taxonomy" id="170555"/>
    <lineage>
        <taxon>Eukaryota</taxon>
        <taxon>Metazoa</taxon>
        <taxon>Ecdysozoa</taxon>
        <taxon>Arthropoda</taxon>
        <taxon>Hexapoda</taxon>
        <taxon>Insecta</taxon>
        <taxon>Pterygota</taxon>
        <taxon>Neoptera</taxon>
        <taxon>Polyneoptera</taxon>
        <taxon>Phasmatodea</taxon>
        <taxon>Timematodea</taxon>
        <taxon>Timematoidea</taxon>
        <taxon>Timematidae</taxon>
        <taxon>Timema</taxon>
    </lineage>
</organism>
<dbReference type="Pfam" id="PF00786">
    <property type="entry name" value="PBD"/>
    <property type="match status" value="1"/>
</dbReference>
<evidence type="ECO:0000256" key="2">
    <source>
        <dbReference type="ARBA" id="ARBA00004245"/>
    </source>
</evidence>
<evidence type="ECO:0000256" key="1">
    <source>
        <dbReference type="ARBA" id="ARBA00004193"/>
    </source>
</evidence>
<sequence length="134" mass="14887">MICSRSFAGLIASVSRFISVLKSNNSYIEGVLTGLYRISQMSGYQSGNMAGEIWVQWFSCCINQPAAHQRKRQQQRRSARVRIDRSMIGEPTNFQHTGHIGSGDVDLGNSHLRAIQNQMQSKGGYETAFAVKAC</sequence>
<keyword evidence="10" id="KW-0449">Lipoprotein</keyword>
<keyword evidence="8" id="KW-0564">Palmitate</keyword>
<evidence type="ECO:0000256" key="5">
    <source>
        <dbReference type="ARBA" id="ARBA00022490"/>
    </source>
</evidence>
<gene>
    <name evidence="12" type="ORF">TMSB3V08_LOCUS2929</name>
</gene>
<keyword evidence="4" id="KW-1003">Cell membrane</keyword>
<dbReference type="EMBL" id="OB793092">
    <property type="protein sequence ID" value="CAD7426033.1"/>
    <property type="molecule type" value="Genomic_DNA"/>
</dbReference>
<dbReference type="PANTHER" id="PTHR13502:SF6">
    <property type="entry name" value="CDC42 SMALL EFFECTOR PROTEIN HOMOLOG"/>
    <property type="match status" value="1"/>
</dbReference>
<dbReference type="InterPro" id="IPR039056">
    <property type="entry name" value="SPEC"/>
</dbReference>
<evidence type="ECO:0000256" key="8">
    <source>
        <dbReference type="ARBA" id="ARBA00023139"/>
    </source>
</evidence>
<dbReference type="Gene3D" id="3.90.810.10">
    <property type="entry name" value="CRIB domain"/>
    <property type="match status" value="1"/>
</dbReference>
<name>A0A7R9E4D1_9NEOP</name>
<dbReference type="InterPro" id="IPR000095">
    <property type="entry name" value="CRIB_dom"/>
</dbReference>
<comment type="similarity">
    <text evidence="3">Belongs to the CDC42SE/SPEC family.</text>
</comment>
<feature type="domain" description="CRIB" evidence="11">
    <location>
        <begin position="88"/>
        <end position="101"/>
    </location>
</feature>
<evidence type="ECO:0000256" key="3">
    <source>
        <dbReference type="ARBA" id="ARBA00005720"/>
    </source>
</evidence>
<dbReference type="GO" id="GO:0005886">
    <property type="term" value="C:plasma membrane"/>
    <property type="evidence" value="ECO:0007669"/>
    <property type="project" value="UniProtKB-SubCell"/>
</dbReference>
<evidence type="ECO:0000256" key="9">
    <source>
        <dbReference type="ARBA" id="ARBA00023212"/>
    </source>
</evidence>
<dbReference type="PROSITE" id="PS50108">
    <property type="entry name" value="CRIB"/>
    <property type="match status" value="1"/>
</dbReference>
<dbReference type="GO" id="GO:0035023">
    <property type="term" value="P:regulation of Rho protein signal transduction"/>
    <property type="evidence" value="ECO:0007669"/>
    <property type="project" value="InterPro"/>
</dbReference>
<dbReference type="AlphaFoldDB" id="A0A7R9E4D1"/>
<dbReference type="PANTHER" id="PTHR13502">
    <property type="entry name" value="CDC42 SMALL EFFECTOR PROTEIN HOMOLOG"/>
    <property type="match status" value="1"/>
</dbReference>
<dbReference type="GO" id="GO:0008360">
    <property type="term" value="P:regulation of cell shape"/>
    <property type="evidence" value="ECO:0007669"/>
    <property type="project" value="UniProtKB-KW"/>
</dbReference>
<keyword evidence="7" id="KW-0472">Membrane</keyword>